<evidence type="ECO:0000256" key="1">
    <source>
        <dbReference type="SAM" id="MobiDB-lite"/>
    </source>
</evidence>
<proteinExistence type="predicted"/>
<protein>
    <recommendedName>
        <fullName evidence="2">JmjC domain-containing protein</fullName>
    </recommendedName>
</protein>
<feature type="compositionally biased region" description="Acidic residues" evidence="1">
    <location>
        <begin position="1095"/>
        <end position="1108"/>
    </location>
</feature>
<gene>
    <name evidence="3" type="ORF">C8F04DRAFT_1255879</name>
</gene>
<evidence type="ECO:0000259" key="2">
    <source>
        <dbReference type="PROSITE" id="PS51184"/>
    </source>
</evidence>
<reference evidence="3" key="1">
    <citation type="submission" date="2023-03" db="EMBL/GenBank/DDBJ databases">
        <title>Massive genome expansion in bonnet fungi (Mycena s.s.) driven by repeated elements and novel gene families across ecological guilds.</title>
        <authorList>
            <consortium name="Lawrence Berkeley National Laboratory"/>
            <person name="Harder C.B."/>
            <person name="Miyauchi S."/>
            <person name="Viragh M."/>
            <person name="Kuo A."/>
            <person name="Thoen E."/>
            <person name="Andreopoulos B."/>
            <person name="Lu D."/>
            <person name="Skrede I."/>
            <person name="Drula E."/>
            <person name="Henrissat B."/>
            <person name="Morin E."/>
            <person name="Kohler A."/>
            <person name="Barry K."/>
            <person name="LaButti K."/>
            <person name="Morin E."/>
            <person name="Salamov A."/>
            <person name="Lipzen A."/>
            <person name="Mereny Z."/>
            <person name="Hegedus B."/>
            <person name="Baldrian P."/>
            <person name="Stursova M."/>
            <person name="Weitz H."/>
            <person name="Taylor A."/>
            <person name="Grigoriev I.V."/>
            <person name="Nagy L.G."/>
            <person name="Martin F."/>
            <person name="Kauserud H."/>
        </authorList>
    </citation>
    <scope>NUCLEOTIDE SEQUENCE</scope>
    <source>
        <strain evidence="3">CBHHK200</strain>
    </source>
</reference>
<feature type="region of interest" description="Disordered" evidence="1">
    <location>
        <begin position="1224"/>
        <end position="1249"/>
    </location>
</feature>
<sequence>MSREERAAQVRRYVDEKEGEQESAITQAASILSAHTDLGVDTSVSLVESVHKHCRDYVKNLPEIHHRTFLCQWFKMSNAPSPAKLGPKTFYLVKDSLIAPLALDAILFALEPVHPSEDQIMVKVMQRPTSAQLGANFWILHRSWHQILKNAQDTLDRQRANEEKSRRRLEREQKEQKQETLTQTQTVPPAPGAPSALTSLNYLNSKKTTGSNIAQNFHHVAFSLRAIMEGFCVITTKEQAQEASFKNLQRSYPEITFEQVVNKLNSPNLPGMGAPLAICVGFSPLYMLLDIGLAKKERNQGTTIMDHWLAYGNSHRFDATSPLRQLERAMWEVIISVTTRSLEAEMALATFLERTDVKSVIRVMDDLTLYHDTFAFISDMTILETLVEEGVVEAGMETLAEEEAKPRPAPSPPVSPGADNSYYGPRFSAYYGEAGYHQVEASPLVSLGGSSGYYGGAIGGYLDRSLLSEKPPTPAPLPPLEAVNPQSSPPNDNPPSSLPSPPPPLPKSPSPREKIPGPKSLFLGVVIEKPARQKPADLSPFDSDLSPLDSDDPMEDVVSDVSDPMDVDEDGFSHLTRSKTAGLMIVDPPAPKIPVAKAKGKAKGKAKAKAKGKAKAKATAKGKLVQWMAVQRPPPPKILASFPQAHPEFQVRNLQMRADYANSETRIDPTRLHKLADMEHSVEIEFWRFDHTLEDGKDFLRATPDKFIFRPFELSAGDAAEIRKICASQPMTEGGTFYQGTKIPLHVHPFAQKFHTSGKLKDDNGNTLLSDMDPMDSNISLVFTVTDHAWARLNGLQKQHLVRDRVVHIRNQNRYHHSGKLFNFDADGFAEFTHLNRLAYIQDLGARDPSKPMKLKTGRPSDLIRCSKKRIAREEAAKKPGGVAPTHGQAFNLLSNQLPAKTIRTPSGWSELASHEFHATFLDSIGYLPPFEFPVPEFRWAIFANEPATTWNHCDVLFTSVELATGEKIWWVGRRKKGLPDPYRGNIRSRHAFDGFNGWTSMTDIYDFELIHLDPGSTLLMPATIVHCVISITDCIGAGLHGLPISNASNLVLMCLHNTIVAKQTTNEDHRHARYTLLRLFQGVGIALVDPFNEEECQPDDSEEDEDRPEGLPENVRTHLPDLTSSEGVLDLLALRSFSILLLALDSDAYTNAQTREGARAKVLPVSPEVFSQVMAAWSVVHALDEHIAADYEFVSADSAFGDFATAAEYHLVKMAASMAIYRREKPSPPKRTKKNKKVPEEEEEPDLPEAFTPHEFQEQLRVMLGHFYIHQQHRESVESEMEDYNEAPIVKRFDVLVQKGDEPLLVAWSAKELPFALKPMYDDM</sequence>
<dbReference type="SUPFAM" id="SSF51197">
    <property type="entry name" value="Clavaminate synthase-like"/>
    <property type="match status" value="1"/>
</dbReference>
<feature type="compositionally biased region" description="Basic and acidic residues" evidence="1">
    <location>
        <begin position="155"/>
        <end position="178"/>
    </location>
</feature>
<organism evidence="3 4">
    <name type="scientific">Mycena alexandri</name>
    <dbReference type="NCBI Taxonomy" id="1745969"/>
    <lineage>
        <taxon>Eukaryota</taxon>
        <taxon>Fungi</taxon>
        <taxon>Dikarya</taxon>
        <taxon>Basidiomycota</taxon>
        <taxon>Agaricomycotina</taxon>
        <taxon>Agaricomycetes</taxon>
        <taxon>Agaricomycetidae</taxon>
        <taxon>Agaricales</taxon>
        <taxon>Marasmiineae</taxon>
        <taxon>Mycenaceae</taxon>
        <taxon>Mycena</taxon>
    </lineage>
</organism>
<dbReference type="PROSITE" id="PS51184">
    <property type="entry name" value="JMJC"/>
    <property type="match status" value="1"/>
</dbReference>
<evidence type="ECO:0000313" key="3">
    <source>
        <dbReference type="EMBL" id="KAJ7038603.1"/>
    </source>
</evidence>
<evidence type="ECO:0000313" key="4">
    <source>
        <dbReference type="Proteomes" id="UP001218188"/>
    </source>
</evidence>
<feature type="compositionally biased region" description="Pro residues" evidence="1">
    <location>
        <begin position="487"/>
        <end position="509"/>
    </location>
</feature>
<feature type="region of interest" description="Disordered" evidence="1">
    <location>
        <begin position="398"/>
        <end position="419"/>
    </location>
</feature>
<dbReference type="Proteomes" id="UP001218188">
    <property type="component" value="Unassembled WGS sequence"/>
</dbReference>
<feature type="domain" description="JmjC" evidence="2">
    <location>
        <begin position="894"/>
        <end position="1059"/>
    </location>
</feature>
<dbReference type="InterPro" id="IPR003347">
    <property type="entry name" value="JmjC_dom"/>
</dbReference>
<keyword evidence="4" id="KW-1185">Reference proteome</keyword>
<feature type="region of interest" description="Disordered" evidence="1">
    <location>
        <begin position="533"/>
        <end position="567"/>
    </location>
</feature>
<feature type="compositionally biased region" description="Low complexity" evidence="1">
    <location>
        <begin position="537"/>
        <end position="548"/>
    </location>
</feature>
<name>A0AAD6X4E3_9AGAR</name>
<feature type="region of interest" description="Disordered" evidence="1">
    <location>
        <begin position="469"/>
        <end position="518"/>
    </location>
</feature>
<dbReference type="EMBL" id="JARJCM010000031">
    <property type="protein sequence ID" value="KAJ7038603.1"/>
    <property type="molecule type" value="Genomic_DNA"/>
</dbReference>
<feature type="region of interest" description="Disordered" evidence="1">
    <location>
        <begin position="155"/>
        <end position="195"/>
    </location>
</feature>
<feature type="compositionally biased region" description="Acidic residues" evidence="1">
    <location>
        <begin position="549"/>
        <end position="567"/>
    </location>
</feature>
<feature type="region of interest" description="Disordered" evidence="1">
    <location>
        <begin position="1095"/>
        <end position="1119"/>
    </location>
</feature>
<accession>A0AAD6X4E3</accession>
<comment type="caution">
    <text evidence="3">The sequence shown here is derived from an EMBL/GenBank/DDBJ whole genome shotgun (WGS) entry which is preliminary data.</text>
</comment>